<evidence type="ECO:0000313" key="1">
    <source>
        <dbReference type="EMBL" id="MBV3383638.1"/>
    </source>
</evidence>
<keyword evidence="4" id="KW-1185">Reference proteome</keyword>
<comment type="caution">
    <text evidence="1">The sequence shown here is derived from an EMBL/GenBank/DDBJ whole genome shotgun (WGS) entry which is preliminary data.</text>
</comment>
<gene>
    <name evidence="1" type="ORF">KSV97_10550</name>
    <name evidence="2" type="ORF">KSW06_10530</name>
</gene>
<dbReference type="Proteomes" id="UP001196408">
    <property type="component" value="Unassembled WGS sequence"/>
</dbReference>
<evidence type="ECO:0000313" key="2">
    <source>
        <dbReference type="EMBL" id="MBV3393669.1"/>
    </source>
</evidence>
<dbReference type="EMBL" id="JAHOEF010000101">
    <property type="protein sequence ID" value="MBV3383638.1"/>
    <property type="molecule type" value="Genomic_DNA"/>
</dbReference>
<dbReference type="Gene3D" id="1.10.10.1150">
    <property type="entry name" value="Coenzyme PQQ synthesis protein D (PqqD)"/>
    <property type="match status" value="1"/>
</dbReference>
<dbReference type="InterPro" id="IPR008792">
    <property type="entry name" value="PQQD"/>
</dbReference>
<dbReference type="RefSeq" id="WP_006504572.1">
    <property type="nucleotide sequence ID" value="NZ_CABIWU010000056.1"/>
</dbReference>
<name>A0AAW4N381_9FIRM</name>
<reference evidence="1 4" key="1">
    <citation type="submission" date="2021-06" db="EMBL/GenBank/DDBJ databases">
        <title>Collection of gut derived symbiotic bacterial strains cultured from healthy donors.</title>
        <authorList>
            <person name="Lin H."/>
            <person name="Littmann E."/>
            <person name="Pamer E.G."/>
        </authorList>
    </citation>
    <scope>NUCLEOTIDE SEQUENCE</scope>
    <source>
        <strain evidence="2 4">MSK.21.70</strain>
        <strain evidence="1">MSK.21.82</strain>
    </source>
</reference>
<dbReference type="Pfam" id="PF05402">
    <property type="entry name" value="PqqD"/>
    <property type="match status" value="1"/>
</dbReference>
<dbReference type="InterPro" id="IPR041881">
    <property type="entry name" value="PqqD_sf"/>
</dbReference>
<dbReference type="Proteomes" id="UP001197492">
    <property type="component" value="Unassembled WGS sequence"/>
</dbReference>
<dbReference type="AlphaFoldDB" id="A0AAW4N381"/>
<sequence length="102" mass="11784">MEQNTRDIHGIKFIRDEDFILREIAGEAVLVPVGENTELSNSIISLNETSVFLWKLFDHPVTYDEVLDEVYKEYEDPEGTIRIDVLSFINDFVAHGLIKEVE</sequence>
<accession>A0AAW4N381</accession>
<dbReference type="EMBL" id="JAHOEL010000102">
    <property type="protein sequence ID" value="MBV3393669.1"/>
    <property type="molecule type" value="Genomic_DNA"/>
</dbReference>
<proteinExistence type="predicted"/>
<evidence type="ECO:0000313" key="4">
    <source>
        <dbReference type="Proteomes" id="UP001197492"/>
    </source>
</evidence>
<protein>
    <submittedName>
        <fullName evidence="1">PqqD family protein</fullName>
    </submittedName>
</protein>
<evidence type="ECO:0000313" key="3">
    <source>
        <dbReference type="Proteomes" id="UP001196408"/>
    </source>
</evidence>
<organism evidence="1 3">
    <name type="scientific">Catenibacterium mitsuokai</name>
    <dbReference type="NCBI Taxonomy" id="100886"/>
    <lineage>
        <taxon>Bacteria</taxon>
        <taxon>Bacillati</taxon>
        <taxon>Bacillota</taxon>
        <taxon>Erysipelotrichia</taxon>
        <taxon>Erysipelotrichales</taxon>
        <taxon>Coprobacillaceae</taxon>
        <taxon>Catenibacterium</taxon>
    </lineage>
</organism>